<feature type="compositionally biased region" description="Basic and acidic residues" evidence="7">
    <location>
        <begin position="1"/>
        <end position="12"/>
    </location>
</feature>
<proteinExistence type="predicted"/>
<gene>
    <name evidence="10" type="ORF">ET524_05240</name>
</gene>
<dbReference type="OrthoDB" id="5397337at2"/>
<dbReference type="InterPro" id="IPR036280">
    <property type="entry name" value="Multihaem_cyt_sf"/>
</dbReference>
<evidence type="ECO:0000256" key="1">
    <source>
        <dbReference type="ARBA" id="ARBA00004196"/>
    </source>
</evidence>
<dbReference type="GO" id="GO:0046872">
    <property type="term" value="F:metal ion binding"/>
    <property type="evidence" value="ECO:0007669"/>
    <property type="project" value="UniProtKB-KW"/>
</dbReference>
<comment type="subcellular location">
    <subcellularLocation>
        <location evidence="1">Cell envelope</location>
    </subcellularLocation>
</comment>
<keyword evidence="11" id="KW-1185">Reference proteome</keyword>
<evidence type="ECO:0000256" key="5">
    <source>
        <dbReference type="ARBA" id="ARBA00022982"/>
    </source>
</evidence>
<comment type="caution">
    <text evidence="10">The sequence shown here is derived from an EMBL/GenBank/DDBJ whole genome shotgun (WGS) entry which is preliminary data.</text>
</comment>
<dbReference type="AlphaFoldDB" id="A0A4Q2JY12"/>
<keyword evidence="8" id="KW-0812">Transmembrane</keyword>
<keyword evidence="3" id="KW-0349">Heme</keyword>
<dbReference type="RefSeq" id="WP_129423830.1">
    <property type="nucleotide sequence ID" value="NZ_SDPW01000001.1"/>
</dbReference>
<evidence type="ECO:0000313" key="11">
    <source>
        <dbReference type="Proteomes" id="UP000293345"/>
    </source>
</evidence>
<evidence type="ECO:0000313" key="10">
    <source>
        <dbReference type="EMBL" id="RXZ53949.1"/>
    </source>
</evidence>
<keyword evidence="2" id="KW-0813">Transport</keyword>
<keyword evidence="8" id="KW-0472">Membrane</keyword>
<evidence type="ECO:0000256" key="3">
    <source>
        <dbReference type="ARBA" id="ARBA00022617"/>
    </source>
</evidence>
<keyword evidence="6" id="KW-0408">Iron</keyword>
<dbReference type="Gene3D" id="1.10.1130.10">
    <property type="entry name" value="Flavocytochrome C3, Chain A"/>
    <property type="match status" value="1"/>
</dbReference>
<keyword evidence="8" id="KW-1133">Transmembrane helix</keyword>
<feature type="domain" description="Tetrahaem cytochrome" evidence="9">
    <location>
        <begin position="98"/>
        <end position="211"/>
    </location>
</feature>
<evidence type="ECO:0000256" key="6">
    <source>
        <dbReference type="ARBA" id="ARBA00023004"/>
    </source>
</evidence>
<name>A0A4Q2JY12_9ACTN</name>
<accession>A0A4Q2JY12</accession>
<dbReference type="Pfam" id="PF14537">
    <property type="entry name" value="Cytochrom_c3_2"/>
    <property type="match status" value="1"/>
</dbReference>
<keyword evidence="5" id="KW-0249">Electron transport</keyword>
<evidence type="ECO:0000256" key="7">
    <source>
        <dbReference type="SAM" id="MobiDB-lite"/>
    </source>
</evidence>
<organism evidence="10 11">
    <name type="scientific">Senegalimassilia faecalis</name>
    <dbReference type="NCBI Taxonomy" id="2509433"/>
    <lineage>
        <taxon>Bacteria</taxon>
        <taxon>Bacillati</taxon>
        <taxon>Actinomycetota</taxon>
        <taxon>Coriobacteriia</taxon>
        <taxon>Coriobacteriales</taxon>
        <taxon>Coriobacteriaceae</taxon>
        <taxon>Senegalimassilia</taxon>
    </lineage>
</organism>
<evidence type="ECO:0000256" key="4">
    <source>
        <dbReference type="ARBA" id="ARBA00022723"/>
    </source>
</evidence>
<dbReference type="SUPFAM" id="SSF48695">
    <property type="entry name" value="Multiheme cytochromes"/>
    <property type="match status" value="1"/>
</dbReference>
<feature type="region of interest" description="Disordered" evidence="7">
    <location>
        <begin position="1"/>
        <end position="24"/>
    </location>
</feature>
<evidence type="ECO:0000259" key="9">
    <source>
        <dbReference type="Pfam" id="PF14537"/>
    </source>
</evidence>
<protein>
    <submittedName>
        <fullName evidence="10">Salivary glue protein Sgs-3</fullName>
    </submittedName>
</protein>
<dbReference type="GO" id="GO:0030313">
    <property type="term" value="C:cell envelope"/>
    <property type="evidence" value="ECO:0007669"/>
    <property type="project" value="UniProtKB-SubCell"/>
</dbReference>
<evidence type="ECO:0000256" key="8">
    <source>
        <dbReference type="SAM" id="Phobius"/>
    </source>
</evidence>
<feature type="transmembrane region" description="Helical" evidence="8">
    <location>
        <begin position="30"/>
        <end position="50"/>
    </location>
</feature>
<evidence type="ECO:0000256" key="2">
    <source>
        <dbReference type="ARBA" id="ARBA00022448"/>
    </source>
</evidence>
<dbReference type="Proteomes" id="UP000293345">
    <property type="component" value="Unassembled WGS sequence"/>
</dbReference>
<dbReference type="InterPro" id="IPR012286">
    <property type="entry name" value="Tetrahaem_cytochrome"/>
</dbReference>
<dbReference type="EMBL" id="SDPW01000001">
    <property type="protein sequence ID" value="RXZ53949.1"/>
    <property type="molecule type" value="Genomic_DNA"/>
</dbReference>
<keyword evidence="4" id="KW-0479">Metal-binding</keyword>
<reference evidence="10 11" key="1">
    <citation type="submission" date="2019-01" db="EMBL/GenBank/DDBJ databases">
        <title>Senegalimassilia sp. nov. KGMB04484 isolated human feces.</title>
        <authorList>
            <person name="Han K.-I."/>
            <person name="Kim J.-S."/>
            <person name="Lee K.C."/>
            <person name="Suh M.K."/>
            <person name="Eom M.K."/>
            <person name="Lee J.H."/>
            <person name="Park S.-H."/>
            <person name="Kang S.W."/>
            <person name="Park J.-E."/>
            <person name="Oh B.S."/>
            <person name="Yu S.Y."/>
            <person name="Choi S.-H."/>
            <person name="Lee D.H."/>
            <person name="Yoon H."/>
            <person name="Kim B.-Y."/>
            <person name="Lee J.H."/>
            <person name="Lee J.-S."/>
        </authorList>
    </citation>
    <scope>NUCLEOTIDE SEQUENCE [LARGE SCALE GENOMIC DNA]</scope>
    <source>
        <strain evidence="10 11">KGMB04484</strain>
    </source>
</reference>
<sequence>MTENENRDERAQGEGASPAAPAPRRHKRGITVAVVVVAVLVVAGCGMLAWHETPSFCGIVCHTPMSTYLDTYEATPNTQGVDAYGNEVSNTNSMLAVVHASAGQGCMGCHEPSLDQQMSEGMAWVSGNYEYPLPERSVNDLMVDSDKDGGSEAFCLKSGCHDAIGITSRDDLEQATADMPFNPHTRQHGDIDCGTCHKAHRASTLYCTQCHAEAVDELPAGWVTYQDSQAQIAEM</sequence>